<evidence type="ECO:0000313" key="2">
    <source>
        <dbReference type="EMBL" id="PNX88859.1"/>
    </source>
</evidence>
<dbReference type="Proteomes" id="UP000236291">
    <property type="component" value="Unassembled WGS sequence"/>
</dbReference>
<accession>A0A2K3MDM9</accession>
<proteinExistence type="predicted"/>
<dbReference type="EMBL" id="ASHM01057915">
    <property type="protein sequence ID" value="PNX88859.1"/>
    <property type="molecule type" value="Genomic_DNA"/>
</dbReference>
<feature type="non-terminal residue" evidence="2">
    <location>
        <position position="62"/>
    </location>
</feature>
<reference evidence="2 3" key="1">
    <citation type="journal article" date="2014" name="Am. J. Bot.">
        <title>Genome assembly and annotation for red clover (Trifolium pratense; Fabaceae).</title>
        <authorList>
            <person name="Istvanek J."/>
            <person name="Jaros M."/>
            <person name="Krenek A."/>
            <person name="Repkova J."/>
        </authorList>
    </citation>
    <scope>NUCLEOTIDE SEQUENCE [LARGE SCALE GENOMIC DNA]</scope>
    <source>
        <strain evidence="3">cv. Tatra</strain>
        <tissue evidence="2">Young leaves</tissue>
    </source>
</reference>
<feature type="region of interest" description="Disordered" evidence="1">
    <location>
        <begin position="42"/>
        <end position="62"/>
    </location>
</feature>
<dbReference type="AlphaFoldDB" id="A0A2K3MDM9"/>
<sequence>MHWKRSGREIDICLKQLDACRVDEQPKVEELKVETKVEQGSLNMKEEIKPSPPELKVLPSHL</sequence>
<protein>
    <submittedName>
        <fullName evidence="2">Uncharacterized protein</fullName>
    </submittedName>
</protein>
<comment type="caution">
    <text evidence="2">The sequence shown here is derived from an EMBL/GenBank/DDBJ whole genome shotgun (WGS) entry which is preliminary data.</text>
</comment>
<organism evidence="2 3">
    <name type="scientific">Trifolium pratense</name>
    <name type="common">Red clover</name>
    <dbReference type="NCBI Taxonomy" id="57577"/>
    <lineage>
        <taxon>Eukaryota</taxon>
        <taxon>Viridiplantae</taxon>
        <taxon>Streptophyta</taxon>
        <taxon>Embryophyta</taxon>
        <taxon>Tracheophyta</taxon>
        <taxon>Spermatophyta</taxon>
        <taxon>Magnoliopsida</taxon>
        <taxon>eudicotyledons</taxon>
        <taxon>Gunneridae</taxon>
        <taxon>Pentapetalae</taxon>
        <taxon>rosids</taxon>
        <taxon>fabids</taxon>
        <taxon>Fabales</taxon>
        <taxon>Fabaceae</taxon>
        <taxon>Papilionoideae</taxon>
        <taxon>50 kb inversion clade</taxon>
        <taxon>NPAAA clade</taxon>
        <taxon>Hologalegina</taxon>
        <taxon>IRL clade</taxon>
        <taxon>Trifolieae</taxon>
        <taxon>Trifolium</taxon>
    </lineage>
</organism>
<name>A0A2K3MDM9_TRIPR</name>
<gene>
    <name evidence="2" type="ORF">L195_g044973</name>
</gene>
<reference evidence="2 3" key="2">
    <citation type="journal article" date="2017" name="Front. Plant Sci.">
        <title>Gene Classification and Mining of Molecular Markers Useful in Red Clover (Trifolium pratense) Breeding.</title>
        <authorList>
            <person name="Istvanek J."/>
            <person name="Dluhosova J."/>
            <person name="Dluhos P."/>
            <person name="Patkova L."/>
            <person name="Nedelnik J."/>
            <person name="Repkova J."/>
        </authorList>
    </citation>
    <scope>NUCLEOTIDE SEQUENCE [LARGE SCALE GENOMIC DNA]</scope>
    <source>
        <strain evidence="3">cv. Tatra</strain>
        <tissue evidence="2">Young leaves</tissue>
    </source>
</reference>
<evidence type="ECO:0000256" key="1">
    <source>
        <dbReference type="SAM" id="MobiDB-lite"/>
    </source>
</evidence>
<evidence type="ECO:0000313" key="3">
    <source>
        <dbReference type="Proteomes" id="UP000236291"/>
    </source>
</evidence>